<feature type="transmembrane region" description="Helical" evidence="1">
    <location>
        <begin position="80"/>
        <end position="101"/>
    </location>
</feature>
<dbReference type="Pfam" id="PF05656">
    <property type="entry name" value="DUF805"/>
    <property type="match status" value="1"/>
</dbReference>
<organism evidence="2 3">
    <name type="scientific">Falsiporphyromonas endometrii</name>
    <dbReference type="NCBI Taxonomy" id="1387297"/>
    <lineage>
        <taxon>Bacteria</taxon>
        <taxon>Pseudomonadati</taxon>
        <taxon>Bacteroidota</taxon>
        <taxon>Bacteroidia</taxon>
        <taxon>Bacteroidales</taxon>
        <taxon>Porphyromonadaceae</taxon>
        <taxon>Falsiporphyromonas</taxon>
    </lineage>
</organism>
<comment type="caution">
    <text evidence="2">The sequence shown here is derived from an EMBL/GenBank/DDBJ whole genome shotgun (WGS) entry which is preliminary data.</text>
</comment>
<feature type="transmembrane region" description="Helical" evidence="1">
    <location>
        <begin position="48"/>
        <end position="68"/>
    </location>
</feature>
<dbReference type="RefSeq" id="WP_380079767.1">
    <property type="nucleotide sequence ID" value="NZ_JBHSGO010000207.1"/>
</dbReference>
<reference evidence="3" key="1">
    <citation type="journal article" date="2019" name="Int. J. Syst. Evol. Microbiol.">
        <title>The Global Catalogue of Microorganisms (GCM) 10K type strain sequencing project: providing services to taxonomists for standard genome sequencing and annotation.</title>
        <authorList>
            <consortium name="The Broad Institute Genomics Platform"/>
            <consortium name="The Broad Institute Genome Sequencing Center for Infectious Disease"/>
            <person name="Wu L."/>
            <person name="Ma J."/>
        </authorList>
    </citation>
    <scope>NUCLEOTIDE SEQUENCE [LARGE SCALE GENOMIC DNA]</scope>
    <source>
        <strain evidence="3">CGMCC 4.7357</strain>
    </source>
</reference>
<dbReference type="EMBL" id="JBHSGO010000207">
    <property type="protein sequence ID" value="MFC4666571.1"/>
    <property type="molecule type" value="Genomic_DNA"/>
</dbReference>
<keyword evidence="1" id="KW-0812">Transmembrane</keyword>
<name>A0ABV9KA86_9PORP</name>
<keyword evidence="1" id="KW-1133">Transmembrane helix</keyword>
<keyword evidence="3" id="KW-1185">Reference proteome</keyword>
<feature type="transmembrane region" description="Helical" evidence="1">
    <location>
        <begin position="21"/>
        <end position="42"/>
    </location>
</feature>
<dbReference type="InterPro" id="IPR008523">
    <property type="entry name" value="DUF805"/>
</dbReference>
<dbReference type="Proteomes" id="UP001596020">
    <property type="component" value="Unassembled WGS sequence"/>
</dbReference>
<protein>
    <submittedName>
        <fullName evidence="2">DUF805 domain-containing protein</fullName>
    </submittedName>
</protein>
<proteinExistence type="predicted"/>
<evidence type="ECO:0000256" key="1">
    <source>
        <dbReference type="SAM" id="Phobius"/>
    </source>
</evidence>
<dbReference type="PANTHER" id="PTHR34980:SF2">
    <property type="entry name" value="INNER MEMBRANE PROTEIN YHAH-RELATED"/>
    <property type="match status" value="1"/>
</dbReference>
<evidence type="ECO:0000313" key="3">
    <source>
        <dbReference type="Proteomes" id="UP001596020"/>
    </source>
</evidence>
<accession>A0ABV9KA86</accession>
<evidence type="ECO:0000313" key="2">
    <source>
        <dbReference type="EMBL" id="MFC4666571.1"/>
    </source>
</evidence>
<keyword evidence="1" id="KW-0472">Membrane</keyword>
<dbReference type="PANTHER" id="PTHR34980">
    <property type="entry name" value="INNER MEMBRANE PROTEIN-RELATED-RELATED"/>
    <property type="match status" value="1"/>
</dbReference>
<sequence length="118" mass="13648">MNWYLKVLRQYADFSGRARRTEYWMFTLVNLIITIALLLLFYFTESLLFLGVVVLYSLAMIIPGIAVCVRRLHDTGKSGLYFFVSFIPLIGNIWIFVLMLLDSNVGDNDYGPNPKIEK</sequence>
<gene>
    <name evidence="2" type="ORF">ACFO3G_08195</name>
</gene>